<evidence type="ECO:0000313" key="6">
    <source>
        <dbReference type="EMBL" id="RVE56819.1"/>
    </source>
</evidence>
<dbReference type="EMBL" id="CM012459">
    <property type="protein sequence ID" value="RVE56819.1"/>
    <property type="molecule type" value="Genomic_DNA"/>
</dbReference>
<keyword evidence="2 5" id="KW-0812">Transmembrane</keyword>
<feature type="transmembrane region" description="Helical" evidence="5">
    <location>
        <begin position="82"/>
        <end position="105"/>
    </location>
</feature>
<dbReference type="OrthoDB" id="438211at2759"/>
<dbReference type="OMA" id="MGRANVW"/>
<keyword evidence="3 5" id="KW-1133">Transmembrane helix</keyword>
<feature type="transmembrane region" description="Helical" evidence="5">
    <location>
        <begin position="12"/>
        <end position="34"/>
    </location>
</feature>
<dbReference type="AlphaFoldDB" id="A0A437C2Q2"/>
<evidence type="ECO:0000256" key="2">
    <source>
        <dbReference type="ARBA" id="ARBA00022692"/>
    </source>
</evidence>
<sequence length="261" mass="29031">MGTVNIWLKRSYVGLTCFIMITCVIMCGFTLFHHGVMYKEEEIDNSSGASKGVHMFYVFYAASFLFCVFGLFGIFKKKTWALIVFTVGIIICSLASLLVATVLMIGQSMFPHFVEAEYLSMLPLTNATETVTEALDLLQSEFECCGIDQGYRDWMGDIPHSCLCVEDSTNPCVAAPRNSTLYEDGNPVMIYAEPCLPIFLESIDRLIKGTFGLILGIMILWLLSVVLCGVILCQMNRKEETPKVVYSKEAKAGNYSSLTEA</sequence>
<dbReference type="InterPro" id="IPR008952">
    <property type="entry name" value="Tetraspanin_EC2_sf"/>
</dbReference>
<reference evidence="6 7" key="2">
    <citation type="submission" date="2019-01" db="EMBL/GenBank/DDBJ databases">
        <title>A chromosome length genome reference of the Java medaka (oryzias javanicus).</title>
        <authorList>
            <person name="Herpin A."/>
            <person name="Takehana Y."/>
            <person name="Naruse K."/>
            <person name="Ansai S."/>
            <person name="Kawaguchi M."/>
        </authorList>
    </citation>
    <scope>NUCLEOTIDE SEQUENCE [LARGE SCALE GENOMIC DNA]</scope>
    <source>
        <strain evidence="6">RS831</strain>
        <tissue evidence="6">Whole body</tissue>
    </source>
</reference>
<reference evidence="6 7" key="1">
    <citation type="submission" date="2018-11" db="EMBL/GenBank/DDBJ databases">
        <authorList>
            <person name="Lopez-Roques C."/>
            <person name="Donnadieu C."/>
            <person name="Bouchez O."/>
            <person name="Klopp C."/>
            <person name="Cabau C."/>
            <person name="Zahm M."/>
        </authorList>
    </citation>
    <scope>NUCLEOTIDE SEQUENCE [LARGE SCALE GENOMIC DNA]</scope>
    <source>
        <strain evidence="6">RS831</strain>
        <tissue evidence="6">Whole body</tissue>
    </source>
</reference>
<proteinExistence type="predicted"/>
<dbReference type="GO" id="GO:0016020">
    <property type="term" value="C:membrane"/>
    <property type="evidence" value="ECO:0007669"/>
    <property type="project" value="UniProtKB-SubCell"/>
</dbReference>
<comment type="subcellular location">
    <subcellularLocation>
        <location evidence="1">Membrane</location>
        <topology evidence="1">Multi-pass membrane protein</topology>
    </subcellularLocation>
</comment>
<keyword evidence="4 5" id="KW-0472">Membrane</keyword>
<evidence type="ECO:0000256" key="5">
    <source>
        <dbReference type="SAM" id="Phobius"/>
    </source>
</evidence>
<evidence type="ECO:0000313" key="7">
    <source>
        <dbReference type="Proteomes" id="UP000283210"/>
    </source>
</evidence>
<feature type="transmembrane region" description="Helical" evidence="5">
    <location>
        <begin position="211"/>
        <end position="233"/>
    </location>
</feature>
<dbReference type="InterPro" id="IPR018499">
    <property type="entry name" value="Tetraspanin/Peripherin"/>
</dbReference>
<dbReference type="Gene3D" id="1.10.1450.10">
    <property type="entry name" value="Tetraspanin"/>
    <property type="match status" value="1"/>
</dbReference>
<evidence type="ECO:0000256" key="3">
    <source>
        <dbReference type="ARBA" id="ARBA00022989"/>
    </source>
</evidence>
<organism evidence="6 7">
    <name type="scientific">Oryzias javanicus</name>
    <name type="common">Javanese ricefish</name>
    <name type="synonym">Aplocheilus javanicus</name>
    <dbReference type="NCBI Taxonomy" id="123683"/>
    <lineage>
        <taxon>Eukaryota</taxon>
        <taxon>Metazoa</taxon>
        <taxon>Chordata</taxon>
        <taxon>Craniata</taxon>
        <taxon>Vertebrata</taxon>
        <taxon>Euteleostomi</taxon>
        <taxon>Actinopterygii</taxon>
        <taxon>Neopterygii</taxon>
        <taxon>Teleostei</taxon>
        <taxon>Neoteleostei</taxon>
        <taxon>Acanthomorphata</taxon>
        <taxon>Ovalentaria</taxon>
        <taxon>Atherinomorphae</taxon>
        <taxon>Beloniformes</taxon>
        <taxon>Adrianichthyidae</taxon>
        <taxon>Oryziinae</taxon>
        <taxon>Oryzias</taxon>
    </lineage>
</organism>
<keyword evidence="7" id="KW-1185">Reference proteome</keyword>
<name>A0A437C2Q2_ORYJA</name>
<accession>A0A437C2Q2</accession>
<dbReference type="Pfam" id="PF00335">
    <property type="entry name" value="Tetraspanin"/>
    <property type="match status" value="1"/>
</dbReference>
<feature type="transmembrane region" description="Helical" evidence="5">
    <location>
        <begin position="54"/>
        <end position="75"/>
    </location>
</feature>
<evidence type="ECO:0008006" key="8">
    <source>
        <dbReference type="Google" id="ProtNLM"/>
    </source>
</evidence>
<evidence type="ECO:0000256" key="4">
    <source>
        <dbReference type="ARBA" id="ARBA00023136"/>
    </source>
</evidence>
<dbReference type="Proteomes" id="UP000283210">
    <property type="component" value="Chromosome 23"/>
</dbReference>
<dbReference type="SUPFAM" id="SSF48652">
    <property type="entry name" value="Tetraspanin"/>
    <property type="match status" value="1"/>
</dbReference>
<protein>
    <recommendedName>
        <fullName evidence="8">Tetraspanin</fullName>
    </recommendedName>
</protein>
<gene>
    <name evidence="6" type="ORF">OJAV_G00224800</name>
</gene>
<evidence type="ECO:0000256" key="1">
    <source>
        <dbReference type="ARBA" id="ARBA00004141"/>
    </source>
</evidence>